<accession>A0AAU8BRA8</accession>
<evidence type="ECO:0000259" key="8">
    <source>
        <dbReference type="Pfam" id="PF09335"/>
    </source>
</evidence>
<dbReference type="AlphaFoldDB" id="A0AAU8BRA8"/>
<keyword evidence="6 7" id="KW-0472">Membrane</keyword>
<feature type="transmembrane region" description="Helical" evidence="7">
    <location>
        <begin position="113"/>
        <end position="134"/>
    </location>
</feature>
<feature type="transmembrane region" description="Helical" evidence="7">
    <location>
        <begin position="187"/>
        <end position="208"/>
    </location>
</feature>
<sequence>MQEIISAIWMQDFDALLELNSLHVLLLLLGVVLFLESSFVFLPLPGDGLVLFIGGMVGLGAIDFSSALLLLTSAAFLGSIVAYLQGRWLHNTQFMRKAEQTLPAGSLPKAKNLLNQFGFLSLFISRFVPFVRVLTPMLMGVAQLSFIRTLVVSFTSSIMWVFSLLLLGKWVMRHPFVSQYQEFITKWFLMGSLVLMIVAFIAIFMRLATKKRQLKIPY</sequence>
<dbReference type="InterPro" id="IPR032816">
    <property type="entry name" value="VTT_dom"/>
</dbReference>
<proteinExistence type="inferred from homology"/>
<dbReference type="RefSeq" id="WP_353499649.1">
    <property type="nucleotide sequence ID" value="NZ_CP115921.1"/>
</dbReference>
<evidence type="ECO:0000256" key="5">
    <source>
        <dbReference type="ARBA" id="ARBA00022989"/>
    </source>
</evidence>
<evidence type="ECO:0000256" key="2">
    <source>
        <dbReference type="ARBA" id="ARBA00010792"/>
    </source>
</evidence>
<evidence type="ECO:0000256" key="4">
    <source>
        <dbReference type="ARBA" id="ARBA00022692"/>
    </source>
</evidence>
<dbReference type="Pfam" id="PF09335">
    <property type="entry name" value="VTT_dom"/>
    <property type="match status" value="1"/>
</dbReference>
<reference evidence="9" key="1">
    <citation type="submission" date="2023-01" db="EMBL/GenBank/DDBJ databases">
        <title>Vibrio sp. CB1-14 genome sequencing.</title>
        <authorList>
            <person name="Otstavnykh N."/>
            <person name="Isaeva M."/>
            <person name="Meleshko D."/>
        </authorList>
    </citation>
    <scope>NUCLEOTIDE SEQUENCE</scope>
    <source>
        <strain evidence="9">CB1-14</strain>
    </source>
</reference>
<evidence type="ECO:0000256" key="1">
    <source>
        <dbReference type="ARBA" id="ARBA00004651"/>
    </source>
</evidence>
<keyword evidence="4 7" id="KW-0812">Transmembrane</keyword>
<evidence type="ECO:0000256" key="7">
    <source>
        <dbReference type="RuleBase" id="RU367016"/>
    </source>
</evidence>
<feature type="transmembrane region" description="Helical" evidence="7">
    <location>
        <begin position="146"/>
        <end position="167"/>
    </location>
</feature>
<feature type="domain" description="VTT" evidence="8">
    <location>
        <begin position="44"/>
        <end position="168"/>
    </location>
</feature>
<dbReference type="InterPro" id="IPR032818">
    <property type="entry name" value="DedA-like"/>
</dbReference>
<comment type="subcellular location">
    <subcellularLocation>
        <location evidence="1 7">Cell membrane</location>
        <topology evidence="1 7">Multi-pass membrane protein</topology>
    </subcellularLocation>
</comment>
<dbReference type="KEGG" id="vck:PG915_17180"/>
<organism evidence="9">
    <name type="scientific">Vibrio chaetopteri</name>
    <dbReference type="NCBI Taxonomy" id="3016528"/>
    <lineage>
        <taxon>Bacteria</taxon>
        <taxon>Pseudomonadati</taxon>
        <taxon>Pseudomonadota</taxon>
        <taxon>Gammaproteobacteria</taxon>
        <taxon>Vibrionales</taxon>
        <taxon>Vibrionaceae</taxon>
        <taxon>Vibrio</taxon>
    </lineage>
</organism>
<keyword evidence="3 7" id="KW-1003">Cell membrane</keyword>
<gene>
    <name evidence="9" type="ORF">PG915_17180</name>
</gene>
<protein>
    <submittedName>
        <fullName evidence="9">DedA family protein</fullName>
    </submittedName>
</protein>
<comment type="similarity">
    <text evidence="2 7">Belongs to the DedA family.</text>
</comment>
<keyword evidence="5 7" id="KW-1133">Transmembrane helix</keyword>
<evidence type="ECO:0000313" key="9">
    <source>
        <dbReference type="EMBL" id="XCD18506.1"/>
    </source>
</evidence>
<feature type="transmembrane region" description="Helical" evidence="7">
    <location>
        <begin position="49"/>
        <end position="82"/>
    </location>
</feature>
<dbReference type="PANTHER" id="PTHR30353">
    <property type="entry name" value="INNER MEMBRANE PROTEIN DEDA-RELATED"/>
    <property type="match status" value="1"/>
</dbReference>
<name>A0AAU8BRA8_9VIBR</name>
<feature type="transmembrane region" description="Helical" evidence="7">
    <location>
        <begin position="22"/>
        <end position="42"/>
    </location>
</feature>
<evidence type="ECO:0000256" key="3">
    <source>
        <dbReference type="ARBA" id="ARBA00022475"/>
    </source>
</evidence>
<dbReference type="GO" id="GO:0005886">
    <property type="term" value="C:plasma membrane"/>
    <property type="evidence" value="ECO:0007669"/>
    <property type="project" value="UniProtKB-SubCell"/>
</dbReference>
<dbReference type="PANTHER" id="PTHR30353:SF11">
    <property type="entry name" value="INNER MEMBRANE PROTEIN YQJA"/>
    <property type="match status" value="1"/>
</dbReference>
<evidence type="ECO:0000256" key="6">
    <source>
        <dbReference type="ARBA" id="ARBA00023136"/>
    </source>
</evidence>
<dbReference type="EMBL" id="CP115921">
    <property type="protein sequence ID" value="XCD18506.1"/>
    <property type="molecule type" value="Genomic_DNA"/>
</dbReference>